<dbReference type="PANTHER" id="PTHR44742:SF2">
    <property type="entry name" value="24-METHYLENESTEROL C-METHYLTRANSFERASE 2"/>
    <property type="match status" value="1"/>
</dbReference>
<dbReference type="SUPFAM" id="SSF53335">
    <property type="entry name" value="S-adenosyl-L-methionine-dependent methyltransferases"/>
    <property type="match status" value="1"/>
</dbReference>
<dbReference type="KEGG" id="fat:DVK85_01730"/>
<feature type="domain" description="Methyltransferase type 11" evidence="1">
    <location>
        <begin position="78"/>
        <end position="172"/>
    </location>
</feature>
<dbReference type="GO" id="GO:0008757">
    <property type="term" value="F:S-adenosylmethionine-dependent methyltransferase activity"/>
    <property type="evidence" value="ECO:0007669"/>
    <property type="project" value="InterPro"/>
</dbReference>
<protein>
    <submittedName>
        <fullName evidence="2">Methyltransferase domain-containing protein</fullName>
    </submittedName>
</protein>
<organism evidence="2 3">
    <name type="scientific">Flavobacterium arcticum</name>
    <dbReference type="NCBI Taxonomy" id="1784713"/>
    <lineage>
        <taxon>Bacteria</taxon>
        <taxon>Pseudomonadati</taxon>
        <taxon>Bacteroidota</taxon>
        <taxon>Flavobacteriia</taxon>
        <taxon>Flavobacteriales</taxon>
        <taxon>Flavobacteriaceae</taxon>
        <taxon>Flavobacterium</taxon>
    </lineage>
</organism>
<dbReference type="InterPro" id="IPR013216">
    <property type="entry name" value="Methyltransf_11"/>
</dbReference>
<dbReference type="RefSeq" id="WP_114676784.1">
    <property type="nucleotide sequence ID" value="NZ_CP031188.1"/>
</dbReference>
<dbReference type="EMBL" id="CP031188">
    <property type="protein sequence ID" value="AXG73021.1"/>
    <property type="molecule type" value="Genomic_DNA"/>
</dbReference>
<dbReference type="CDD" id="cd02440">
    <property type="entry name" value="AdoMet_MTases"/>
    <property type="match status" value="1"/>
</dbReference>
<name>A0A345H8W1_9FLAO</name>
<dbReference type="PANTHER" id="PTHR44742">
    <property type="match status" value="1"/>
</dbReference>
<evidence type="ECO:0000259" key="1">
    <source>
        <dbReference type="Pfam" id="PF08241"/>
    </source>
</evidence>
<dbReference type="InterPro" id="IPR029063">
    <property type="entry name" value="SAM-dependent_MTases_sf"/>
</dbReference>
<dbReference type="Gene3D" id="3.40.50.150">
    <property type="entry name" value="Vaccinia Virus protein VP39"/>
    <property type="match status" value="1"/>
</dbReference>
<sequence length="289" mass="32941">MATLQRLFSETLHEDNNHRTAELYNEATEDYEFWSRDFNMHFGYYNPSRNNPFMRDTMLNEMNRQVYKRIGDSKLICDLGCGMGGTMKYGLERNKELRVLGVTLSEFQATEGNKRLTGLNGLILKEDYNNTTFSDNTFDSAMAIESFCHAGHSEASFKEAYRILKNGGKMVITDAFLKKEIKNLCPGGSYCYKGLCNGWSLEKLGNIPEVKRTLERIGFKDIIIEDISLRVAPSVLHVPFVISGFLLKKILKNQEIGKQSIQNLKGSFYALLSGIQMNNFGYYIITCTK</sequence>
<evidence type="ECO:0000313" key="3">
    <source>
        <dbReference type="Proteomes" id="UP000253951"/>
    </source>
</evidence>
<keyword evidence="2" id="KW-0808">Transferase</keyword>
<dbReference type="AlphaFoldDB" id="A0A345H8W1"/>
<keyword evidence="3" id="KW-1185">Reference proteome</keyword>
<accession>A0A345H8W1</accession>
<gene>
    <name evidence="2" type="ORF">DVK85_01730</name>
</gene>
<evidence type="ECO:0000313" key="2">
    <source>
        <dbReference type="EMBL" id="AXG73021.1"/>
    </source>
</evidence>
<dbReference type="GO" id="GO:0032259">
    <property type="term" value="P:methylation"/>
    <property type="evidence" value="ECO:0007669"/>
    <property type="project" value="UniProtKB-KW"/>
</dbReference>
<dbReference type="OrthoDB" id="9770553at2"/>
<dbReference type="Proteomes" id="UP000253951">
    <property type="component" value="Chromosome"/>
</dbReference>
<proteinExistence type="predicted"/>
<reference evidence="2 3" key="1">
    <citation type="submission" date="2018-07" db="EMBL/GenBank/DDBJ databases">
        <title>Complete genome sequence of Flavobacterium arcticum type strain SM1502T.</title>
        <authorList>
            <person name="Li Y."/>
            <person name="Li D.-D."/>
        </authorList>
    </citation>
    <scope>NUCLEOTIDE SEQUENCE [LARGE SCALE GENOMIC DNA]</scope>
    <source>
        <strain evidence="2 3">SM1502</strain>
    </source>
</reference>
<dbReference type="Pfam" id="PF08241">
    <property type="entry name" value="Methyltransf_11"/>
    <property type="match status" value="1"/>
</dbReference>
<keyword evidence="2" id="KW-0489">Methyltransferase</keyword>